<dbReference type="AlphaFoldDB" id="A0A1D6ELM0"/>
<sequence length="374" mass="40575">MAAPSLSRGGCRRHLTLGARRARPQPCRAPALGPHWFQERSVSCAERGDTFGGGAAVDVRSYNASYARLQPRPPTSRVQRTRSVSAWTRPAPLPVQSQCLPTALCARPATSRSRSSARSKTVVGGAVRRAGAGDGGNGSPIVVTDAKQEVTVSQFVAQLELKEGFGGKRKGQESTTTTERTALPTYYPCCCLLLYRLHISVLVKSIRTLARMEDPINQILKRTEVAENLILEKTSCPLGVLLVIFESRPDALVQIASLAIRSGNGLLLKGGKEAMRSNKVLHKVITGAIPSNVGEKLIGLVTSRDEIADLLKETLLVHKDLIKAPGLDDLLLSLKTEDVESSELYRYSRSFVILRICLWPCLDPSSPARARASF</sequence>
<gene>
    <name evidence="1" type="ORF">ZEAMMB73_Zm00001d005299</name>
</gene>
<reference evidence="1" key="1">
    <citation type="submission" date="2015-12" db="EMBL/GenBank/DDBJ databases">
        <title>Update maize B73 reference genome by single molecule sequencing technologies.</title>
        <authorList>
            <consortium name="Maize Genome Sequencing Project"/>
            <person name="Ware D."/>
        </authorList>
    </citation>
    <scope>NUCLEOTIDE SEQUENCE [LARGE SCALE GENOMIC DNA]</scope>
    <source>
        <tissue evidence="1">Seedling</tissue>
    </source>
</reference>
<protein>
    <submittedName>
        <fullName evidence="1">Delta-1-pyrroline-5-carboxylate synthase B</fullName>
    </submittedName>
</protein>
<proteinExistence type="predicted"/>
<dbReference type="PaxDb" id="4577-GRMZM2G389416_P01"/>
<dbReference type="STRING" id="4577.A0A1D6ELM0"/>
<accession>A0A1D6ELM0</accession>
<dbReference type="Gene3D" id="3.40.605.10">
    <property type="entry name" value="Aldehyde Dehydrogenase, Chain A, domain 1"/>
    <property type="match status" value="1"/>
</dbReference>
<evidence type="ECO:0000313" key="1">
    <source>
        <dbReference type="EMBL" id="ONM20786.1"/>
    </source>
</evidence>
<dbReference type="InParanoid" id="A0A1D6ELM0"/>
<dbReference type="EMBL" id="CM007648">
    <property type="protein sequence ID" value="ONM20786.1"/>
    <property type="molecule type" value="Genomic_DNA"/>
</dbReference>
<dbReference type="GO" id="GO:0016491">
    <property type="term" value="F:oxidoreductase activity"/>
    <property type="evidence" value="ECO:0007669"/>
    <property type="project" value="InterPro"/>
</dbReference>
<dbReference type="InterPro" id="IPR016162">
    <property type="entry name" value="Ald_DH_N"/>
</dbReference>
<dbReference type="PANTHER" id="PTHR11063">
    <property type="entry name" value="GLUTAMATE SEMIALDEHYDE DEHYDROGENASE"/>
    <property type="match status" value="1"/>
</dbReference>
<dbReference type="eggNOG" id="KOG4165">
    <property type="taxonomic scope" value="Eukaryota"/>
</dbReference>
<dbReference type="SUPFAM" id="SSF53720">
    <property type="entry name" value="ALDH-like"/>
    <property type="match status" value="1"/>
</dbReference>
<dbReference type="SMR" id="A0A1D6ELM0"/>
<dbReference type="ExpressionAtlas" id="A0A1D6ELM0">
    <property type="expression patterns" value="baseline"/>
</dbReference>
<organism evidence="1">
    <name type="scientific">Zea mays</name>
    <name type="common">Maize</name>
    <dbReference type="NCBI Taxonomy" id="4577"/>
    <lineage>
        <taxon>Eukaryota</taxon>
        <taxon>Viridiplantae</taxon>
        <taxon>Streptophyta</taxon>
        <taxon>Embryophyta</taxon>
        <taxon>Tracheophyta</taxon>
        <taxon>Spermatophyta</taxon>
        <taxon>Magnoliopsida</taxon>
        <taxon>Liliopsida</taxon>
        <taxon>Poales</taxon>
        <taxon>Poaceae</taxon>
        <taxon>PACMAD clade</taxon>
        <taxon>Panicoideae</taxon>
        <taxon>Andropogonodae</taxon>
        <taxon>Andropogoneae</taxon>
        <taxon>Tripsacinae</taxon>
        <taxon>Zea</taxon>
    </lineage>
</organism>
<name>A0A1D6ELM0_MAIZE</name>
<dbReference type="PANTHER" id="PTHR11063:SF8">
    <property type="entry name" value="DELTA-1-PYRROLINE-5-CARBOXYLATE SYNTHASE"/>
    <property type="match status" value="1"/>
</dbReference>
<dbReference type="InterPro" id="IPR016161">
    <property type="entry name" value="Ald_DH/histidinol_DH"/>
</dbReference>